<proteinExistence type="predicted"/>
<organism evidence="1 2">
    <name type="scientific">Heterorhabditis bacteriophora</name>
    <name type="common">Entomopathogenic nematode worm</name>
    <dbReference type="NCBI Taxonomy" id="37862"/>
    <lineage>
        <taxon>Eukaryota</taxon>
        <taxon>Metazoa</taxon>
        <taxon>Ecdysozoa</taxon>
        <taxon>Nematoda</taxon>
        <taxon>Chromadorea</taxon>
        <taxon>Rhabditida</taxon>
        <taxon>Rhabditina</taxon>
        <taxon>Rhabditomorpha</taxon>
        <taxon>Strongyloidea</taxon>
        <taxon>Heterorhabditidae</taxon>
        <taxon>Heterorhabditis</taxon>
    </lineage>
</organism>
<protein>
    <submittedName>
        <fullName evidence="2">Dimer_Tnp_hAT domain-containing protein</fullName>
    </submittedName>
</protein>
<evidence type="ECO:0000313" key="2">
    <source>
        <dbReference type="WBParaSite" id="Hba_02209"/>
    </source>
</evidence>
<dbReference type="WBParaSite" id="Hba_02209">
    <property type="protein sequence ID" value="Hba_02209"/>
    <property type="gene ID" value="Hba_02209"/>
</dbReference>
<accession>A0A1I7WBX1</accession>
<dbReference type="Proteomes" id="UP000095283">
    <property type="component" value="Unplaced"/>
</dbReference>
<reference evidence="2" key="1">
    <citation type="submission" date="2016-11" db="UniProtKB">
        <authorList>
            <consortium name="WormBaseParasite"/>
        </authorList>
    </citation>
    <scope>IDENTIFICATION</scope>
</reference>
<dbReference type="AlphaFoldDB" id="A0A1I7WBX1"/>
<name>A0A1I7WBX1_HETBA</name>
<keyword evidence="1" id="KW-1185">Reference proteome</keyword>
<sequence length="98" mass="10380">MPPSTNWCIVCRRNVSRVLGAYNLPYCSRTQSMIGVMPINGAEALAHFLSGVRSASASSESAERSFNCARGIPTAAKIASAASILFCVMPALAPFPCR</sequence>
<evidence type="ECO:0000313" key="1">
    <source>
        <dbReference type="Proteomes" id="UP000095283"/>
    </source>
</evidence>